<evidence type="ECO:0000256" key="5">
    <source>
        <dbReference type="ARBA" id="ARBA00022989"/>
    </source>
</evidence>
<dbReference type="SUPFAM" id="SSF81321">
    <property type="entry name" value="Family A G protein-coupled receptor-like"/>
    <property type="match status" value="1"/>
</dbReference>
<sequence>MNHATSSGNVNFTPEATDFTQSNNSSGPDYASLGYPGHYELLCLLAVTVVLAVIIIFSNSVIIAAMFRYKRLRTASNYFIMSLALSDLWTGIFLPVCVFLQDTIITWICILPYCVIVVLVTASVLVMTAIAVDRFTSLVQPLRYNNMITHSSVERYIASFWVYSCLIGTTPIIYVQCYMVQEGYHDTQCSFYNIIDKTLQTFLFFTVYGPCAVILLTCYCYVYVVARYHARAIYSVEISLRQGSNGSHSRYGQTLAITVGLFICLWAPYQVCILIDLTQYTSILDNKQLSTYLVFPIFISSAVNPWVYGYRNSELRAAMQKVMNDVMQFVNCKTTHQYQCPDLLVTGINHETAELNSFASNVRLCAMSPIRCSTQLMPPGLDEVDTSLTTIRENNETPSVQDL</sequence>
<feature type="transmembrane region" description="Helical" evidence="8">
    <location>
        <begin position="289"/>
        <end position="310"/>
    </location>
</feature>
<keyword evidence="7" id="KW-0807">Transducer</keyword>
<evidence type="ECO:0000256" key="6">
    <source>
        <dbReference type="ARBA" id="ARBA00023136"/>
    </source>
</evidence>
<feature type="domain" description="G-protein coupled receptors family 1 profile" evidence="9">
    <location>
        <begin position="58"/>
        <end position="308"/>
    </location>
</feature>
<dbReference type="EMBL" id="HBUF01564849">
    <property type="protein sequence ID" value="CAG6764038.1"/>
    <property type="molecule type" value="Transcribed_RNA"/>
</dbReference>
<feature type="transmembrane region" description="Helical" evidence="8">
    <location>
        <begin position="78"/>
        <end position="98"/>
    </location>
</feature>
<name>A0A8D8VG04_9HEMI</name>
<evidence type="ECO:0000256" key="4">
    <source>
        <dbReference type="ARBA" id="ARBA00022692"/>
    </source>
</evidence>
<feature type="transmembrane region" description="Helical" evidence="8">
    <location>
        <begin position="104"/>
        <end position="132"/>
    </location>
</feature>
<dbReference type="EMBL" id="HBUF01047716">
    <property type="protein sequence ID" value="CAG6620425.1"/>
    <property type="molecule type" value="Transcribed_RNA"/>
</dbReference>
<comment type="similarity">
    <text evidence="2 7">Belongs to the G-protein coupled receptor 1 family.</text>
</comment>
<dbReference type="AlphaFoldDB" id="A0A8D8VG04"/>
<dbReference type="EMBL" id="HBUF01220869">
    <property type="protein sequence ID" value="CAG6669351.1"/>
    <property type="molecule type" value="Transcribed_RNA"/>
</dbReference>
<evidence type="ECO:0000259" key="9">
    <source>
        <dbReference type="PROSITE" id="PS50262"/>
    </source>
</evidence>
<keyword evidence="4 7" id="KW-0812">Transmembrane</keyword>
<dbReference type="PROSITE" id="PS00237">
    <property type="entry name" value="G_PROTEIN_RECEP_F1_1"/>
    <property type="match status" value="1"/>
</dbReference>
<protein>
    <submittedName>
        <fullName evidence="10">Adenosine receptor A2b</fullName>
    </submittedName>
</protein>
<keyword evidence="7" id="KW-0297">G-protein coupled receptor</keyword>
<evidence type="ECO:0000256" key="2">
    <source>
        <dbReference type="ARBA" id="ARBA00010663"/>
    </source>
</evidence>
<keyword evidence="5 8" id="KW-1133">Transmembrane helix</keyword>
<feature type="transmembrane region" description="Helical" evidence="8">
    <location>
        <begin position="202"/>
        <end position="224"/>
    </location>
</feature>
<dbReference type="GO" id="GO:0004930">
    <property type="term" value="F:G protein-coupled receptor activity"/>
    <property type="evidence" value="ECO:0007669"/>
    <property type="project" value="UniProtKB-KW"/>
</dbReference>
<dbReference type="InterPro" id="IPR017452">
    <property type="entry name" value="GPCR_Rhodpsn_7TM"/>
</dbReference>
<feature type="transmembrane region" description="Helical" evidence="8">
    <location>
        <begin position="39"/>
        <end position="66"/>
    </location>
</feature>
<dbReference type="EMBL" id="HBUF01220870">
    <property type="protein sequence ID" value="CAG6669352.1"/>
    <property type="molecule type" value="Transcribed_RNA"/>
</dbReference>
<proteinExistence type="inferred from homology"/>
<dbReference type="EMBL" id="HBUF01047715">
    <property type="protein sequence ID" value="CAG6620424.1"/>
    <property type="molecule type" value="Transcribed_RNA"/>
</dbReference>
<feature type="transmembrane region" description="Helical" evidence="8">
    <location>
        <begin position="153"/>
        <end position="174"/>
    </location>
</feature>
<keyword evidence="7 10" id="KW-0675">Receptor</keyword>
<reference evidence="10" key="1">
    <citation type="submission" date="2021-05" db="EMBL/GenBank/DDBJ databases">
        <authorList>
            <person name="Alioto T."/>
            <person name="Alioto T."/>
            <person name="Gomez Garrido J."/>
        </authorList>
    </citation>
    <scope>NUCLEOTIDE SEQUENCE</scope>
</reference>
<evidence type="ECO:0000256" key="8">
    <source>
        <dbReference type="SAM" id="Phobius"/>
    </source>
</evidence>
<dbReference type="EMBL" id="HBUF01364627">
    <property type="protein sequence ID" value="CAG6722895.1"/>
    <property type="molecule type" value="Transcribed_RNA"/>
</dbReference>
<dbReference type="Pfam" id="PF00001">
    <property type="entry name" value="7tm_1"/>
    <property type="match status" value="1"/>
</dbReference>
<accession>A0A8D8VG04</accession>
<keyword evidence="6 8" id="KW-0472">Membrane</keyword>
<dbReference type="EMBL" id="HBUF01564848">
    <property type="protein sequence ID" value="CAG6764037.1"/>
    <property type="molecule type" value="Transcribed_RNA"/>
</dbReference>
<keyword evidence="3" id="KW-1003">Cell membrane</keyword>
<dbReference type="PRINTS" id="PR00237">
    <property type="entry name" value="GPCRRHODOPSN"/>
</dbReference>
<feature type="transmembrane region" description="Helical" evidence="8">
    <location>
        <begin position="251"/>
        <end position="269"/>
    </location>
</feature>
<organism evidence="10">
    <name type="scientific">Cacopsylla melanoneura</name>
    <dbReference type="NCBI Taxonomy" id="428564"/>
    <lineage>
        <taxon>Eukaryota</taxon>
        <taxon>Metazoa</taxon>
        <taxon>Ecdysozoa</taxon>
        <taxon>Arthropoda</taxon>
        <taxon>Hexapoda</taxon>
        <taxon>Insecta</taxon>
        <taxon>Pterygota</taxon>
        <taxon>Neoptera</taxon>
        <taxon>Paraneoptera</taxon>
        <taxon>Hemiptera</taxon>
        <taxon>Sternorrhyncha</taxon>
        <taxon>Psylloidea</taxon>
        <taxon>Psyllidae</taxon>
        <taxon>Psyllinae</taxon>
        <taxon>Cacopsylla</taxon>
    </lineage>
</organism>
<dbReference type="GO" id="GO:0005886">
    <property type="term" value="C:plasma membrane"/>
    <property type="evidence" value="ECO:0007669"/>
    <property type="project" value="UniProtKB-SubCell"/>
</dbReference>
<evidence type="ECO:0000256" key="3">
    <source>
        <dbReference type="ARBA" id="ARBA00022475"/>
    </source>
</evidence>
<evidence type="ECO:0000256" key="7">
    <source>
        <dbReference type="RuleBase" id="RU000688"/>
    </source>
</evidence>
<comment type="subcellular location">
    <subcellularLocation>
        <location evidence="1">Cell membrane</location>
        <topology evidence="1">Multi-pass membrane protein</topology>
    </subcellularLocation>
</comment>
<evidence type="ECO:0000256" key="1">
    <source>
        <dbReference type="ARBA" id="ARBA00004651"/>
    </source>
</evidence>
<dbReference type="InterPro" id="IPR000276">
    <property type="entry name" value="GPCR_Rhodpsn"/>
</dbReference>
<dbReference type="EMBL" id="HBUF01364629">
    <property type="protein sequence ID" value="CAG6722897.1"/>
    <property type="molecule type" value="Transcribed_RNA"/>
</dbReference>
<dbReference type="EMBL" id="HBUF01364628">
    <property type="protein sequence ID" value="CAG6722896.1"/>
    <property type="molecule type" value="Transcribed_RNA"/>
</dbReference>
<dbReference type="PROSITE" id="PS50262">
    <property type="entry name" value="G_PROTEIN_RECEP_F1_2"/>
    <property type="match status" value="1"/>
</dbReference>
<dbReference type="Gene3D" id="1.20.1070.10">
    <property type="entry name" value="Rhodopsin 7-helix transmembrane proteins"/>
    <property type="match status" value="1"/>
</dbReference>
<dbReference type="SMART" id="SM01381">
    <property type="entry name" value="7TM_GPCR_Srsx"/>
    <property type="match status" value="1"/>
</dbReference>
<evidence type="ECO:0000313" key="10">
    <source>
        <dbReference type="EMBL" id="CAG6722896.1"/>
    </source>
</evidence>
<dbReference type="PANTHER" id="PTHR22750">
    <property type="entry name" value="G-PROTEIN COUPLED RECEPTOR"/>
    <property type="match status" value="1"/>
</dbReference>